<evidence type="ECO:0000313" key="7">
    <source>
        <dbReference type="Proteomes" id="UP001596405"/>
    </source>
</evidence>
<dbReference type="Pfam" id="PF00578">
    <property type="entry name" value="AhpC-TSA"/>
    <property type="match status" value="1"/>
</dbReference>
<dbReference type="CDD" id="cd02966">
    <property type="entry name" value="TlpA_like_family"/>
    <property type="match status" value="1"/>
</dbReference>
<dbReference type="Proteomes" id="UP001596405">
    <property type="component" value="Unassembled WGS sequence"/>
</dbReference>
<dbReference type="RefSeq" id="WP_082882999.1">
    <property type="nucleotide sequence ID" value="NZ_JBHSYQ010000016.1"/>
</dbReference>
<keyword evidence="7" id="KW-1185">Reference proteome</keyword>
<dbReference type="PANTHER" id="PTHR42852:SF6">
    <property type="entry name" value="THIOL:DISULFIDE INTERCHANGE PROTEIN DSBE"/>
    <property type="match status" value="1"/>
</dbReference>
<dbReference type="SUPFAM" id="SSF52833">
    <property type="entry name" value="Thioredoxin-like"/>
    <property type="match status" value="1"/>
</dbReference>
<accession>A0ABW2DPG1</accession>
<dbReference type="PANTHER" id="PTHR42852">
    <property type="entry name" value="THIOL:DISULFIDE INTERCHANGE PROTEIN DSBE"/>
    <property type="match status" value="1"/>
</dbReference>
<dbReference type="InterPro" id="IPR013766">
    <property type="entry name" value="Thioredoxin_domain"/>
</dbReference>
<dbReference type="InterPro" id="IPR036249">
    <property type="entry name" value="Thioredoxin-like_sf"/>
</dbReference>
<evidence type="ECO:0000256" key="3">
    <source>
        <dbReference type="ARBA" id="ARBA00023157"/>
    </source>
</evidence>
<dbReference type="InterPro" id="IPR025380">
    <property type="entry name" value="DUF4369"/>
</dbReference>
<dbReference type="InterPro" id="IPR017937">
    <property type="entry name" value="Thioredoxin_CS"/>
</dbReference>
<dbReference type="InterPro" id="IPR050553">
    <property type="entry name" value="Thioredoxin_ResA/DsbE_sf"/>
</dbReference>
<evidence type="ECO:0000256" key="2">
    <source>
        <dbReference type="ARBA" id="ARBA00022748"/>
    </source>
</evidence>
<comment type="caution">
    <text evidence="6">The sequence shown here is derived from an EMBL/GenBank/DDBJ whole genome shotgun (WGS) entry which is preliminary data.</text>
</comment>
<keyword evidence="4" id="KW-0676">Redox-active center</keyword>
<name>A0ABW2DPG1_9BACT</name>
<dbReference type="Pfam" id="PF14289">
    <property type="entry name" value="DUF4369"/>
    <property type="match status" value="1"/>
</dbReference>
<evidence type="ECO:0000256" key="1">
    <source>
        <dbReference type="ARBA" id="ARBA00004196"/>
    </source>
</evidence>
<evidence type="ECO:0000256" key="4">
    <source>
        <dbReference type="ARBA" id="ARBA00023284"/>
    </source>
</evidence>
<feature type="domain" description="Thioredoxin" evidence="5">
    <location>
        <begin position="236"/>
        <end position="374"/>
    </location>
</feature>
<dbReference type="PROSITE" id="PS51352">
    <property type="entry name" value="THIOREDOXIN_2"/>
    <property type="match status" value="1"/>
</dbReference>
<comment type="subcellular location">
    <subcellularLocation>
        <location evidence="1">Cell envelope</location>
    </subcellularLocation>
</comment>
<evidence type="ECO:0000313" key="6">
    <source>
        <dbReference type="EMBL" id="MFC6999726.1"/>
    </source>
</evidence>
<reference evidence="7" key="1">
    <citation type="journal article" date="2019" name="Int. J. Syst. Evol. Microbiol.">
        <title>The Global Catalogue of Microorganisms (GCM) 10K type strain sequencing project: providing services to taxonomists for standard genome sequencing and annotation.</title>
        <authorList>
            <consortium name="The Broad Institute Genomics Platform"/>
            <consortium name="The Broad Institute Genome Sequencing Center for Infectious Disease"/>
            <person name="Wu L."/>
            <person name="Ma J."/>
        </authorList>
    </citation>
    <scope>NUCLEOTIDE SEQUENCE [LARGE SCALE GENOMIC DNA]</scope>
    <source>
        <strain evidence="7">CGMCC 4.7393</strain>
    </source>
</reference>
<proteinExistence type="predicted"/>
<protein>
    <submittedName>
        <fullName evidence="6">Redoxin domain-containing protein</fullName>
    </submittedName>
</protein>
<evidence type="ECO:0000259" key="5">
    <source>
        <dbReference type="PROSITE" id="PS51352"/>
    </source>
</evidence>
<keyword evidence="2" id="KW-0201">Cytochrome c-type biogenesis</keyword>
<dbReference type="PROSITE" id="PS51257">
    <property type="entry name" value="PROKAR_LIPOPROTEIN"/>
    <property type="match status" value="1"/>
</dbReference>
<dbReference type="PROSITE" id="PS00194">
    <property type="entry name" value="THIOREDOXIN_1"/>
    <property type="match status" value="1"/>
</dbReference>
<dbReference type="EMBL" id="JBHSYQ010000016">
    <property type="protein sequence ID" value="MFC6999726.1"/>
    <property type="molecule type" value="Genomic_DNA"/>
</dbReference>
<keyword evidence="3" id="KW-1015">Disulfide bond</keyword>
<gene>
    <name evidence="6" type="ORF">ACFQHR_18975</name>
</gene>
<organism evidence="6 7">
    <name type="scientific">Rufibacter roseus</name>
    <dbReference type="NCBI Taxonomy" id="1567108"/>
    <lineage>
        <taxon>Bacteria</taxon>
        <taxon>Pseudomonadati</taxon>
        <taxon>Bacteroidota</taxon>
        <taxon>Cytophagia</taxon>
        <taxon>Cytophagales</taxon>
        <taxon>Hymenobacteraceae</taxon>
        <taxon>Rufibacter</taxon>
    </lineage>
</organism>
<dbReference type="Gene3D" id="3.40.30.10">
    <property type="entry name" value="Glutaredoxin"/>
    <property type="match status" value="1"/>
</dbReference>
<dbReference type="InterPro" id="IPR000866">
    <property type="entry name" value="AhpC/TSA"/>
</dbReference>
<sequence>MKKQILMAAVTLTVFGACQKKGVTTADTDKSYRISGKINNMTTGQVYLDELGEQSFVPKDTATINQDGTFVMEGRVEEPAIYKLAFDNQEGIMIVVDNSSIEITADSGRVAESYTIKGSRDSELIQQLNTIMKGMQDKATSLNTQFQVAAEAGNEAEMRRLQEEFMSMQKSSQQQMKTFIRANPNSVVAVYSAGNILNLDEEFAFVDSMAEAFKSNLPDSKYTKSLEAKLSKMRSTAVGSVAPDIKLASPSGNEIALSSLRGKYVLIDFWASWCGPCRQENPNVVRMYNQYKDKGFEIFGVSLDQDRAKWLKAIEADKLTWPHVSDLKGWESSAASLYGVTAIPQTVLLDKEGKIIAKNLRGAALEEKLASLLK</sequence>